<keyword evidence="1" id="KW-0175">Coiled coil</keyword>
<feature type="compositionally biased region" description="Polar residues" evidence="2">
    <location>
        <begin position="1186"/>
        <end position="1196"/>
    </location>
</feature>
<feature type="compositionally biased region" description="Basic and acidic residues" evidence="2">
    <location>
        <begin position="1203"/>
        <end position="1214"/>
    </location>
</feature>
<feature type="region of interest" description="Disordered" evidence="2">
    <location>
        <begin position="1186"/>
        <end position="1301"/>
    </location>
</feature>
<dbReference type="EMBL" id="PNGV01000001">
    <property type="protein sequence ID" value="PMC42840.1"/>
    <property type="molecule type" value="Genomic_DNA"/>
</dbReference>
<feature type="coiled-coil region" evidence="1">
    <location>
        <begin position="975"/>
        <end position="1034"/>
    </location>
</feature>
<dbReference type="PANTHER" id="PTHR45615">
    <property type="entry name" value="MYOSIN HEAVY CHAIN, NON-MUSCLE"/>
    <property type="match status" value="1"/>
</dbReference>
<organism evidence="5 6">
    <name type="scientific">Gardnerella greenwoodii</name>
    <dbReference type="NCBI Taxonomy" id="2914925"/>
    <lineage>
        <taxon>Bacteria</taxon>
        <taxon>Bacillati</taxon>
        <taxon>Actinomycetota</taxon>
        <taxon>Actinomycetes</taxon>
        <taxon>Bifidobacteriales</taxon>
        <taxon>Bifidobacteriaceae</taxon>
        <taxon>Gardnerella</taxon>
    </lineage>
</organism>
<feature type="compositionally biased region" description="Low complexity" evidence="2">
    <location>
        <begin position="1267"/>
        <end position="1284"/>
    </location>
</feature>
<feature type="compositionally biased region" description="Polar residues" evidence="2">
    <location>
        <begin position="247"/>
        <end position="272"/>
    </location>
</feature>
<evidence type="ECO:0000313" key="5">
    <source>
        <dbReference type="EMBL" id="PMC42840.1"/>
    </source>
</evidence>
<feature type="signal peptide" evidence="4">
    <location>
        <begin position="1"/>
        <end position="27"/>
    </location>
</feature>
<feature type="transmembrane region" description="Helical" evidence="3">
    <location>
        <begin position="1306"/>
        <end position="1329"/>
    </location>
</feature>
<feature type="compositionally biased region" description="Basic and acidic residues" evidence="2">
    <location>
        <begin position="96"/>
        <end position="202"/>
    </location>
</feature>
<dbReference type="GeneID" id="98326327"/>
<evidence type="ECO:0000313" key="6">
    <source>
        <dbReference type="Proteomes" id="UP000235771"/>
    </source>
</evidence>
<dbReference type="Proteomes" id="UP000235771">
    <property type="component" value="Unassembled WGS sequence"/>
</dbReference>
<feature type="chain" id="PRO_5014620381" evidence="4">
    <location>
        <begin position="28"/>
        <end position="1334"/>
    </location>
</feature>
<accession>A0A2N6RXJ2</accession>
<proteinExistence type="predicted"/>
<evidence type="ECO:0000256" key="4">
    <source>
        <dbReference type="SAM" id="SignalP"/>
    </source>
</evidence>
<keyword evidence="4" id="KW-0732">Signal</keyword>
<evidence type="ECO:0000256" key="1">
    <source>
        <dbReference type="SAM" id="Coils"/>
    </source>
</evidence>
<feature type="compositionally biased region" description="Low complexity" evidence="2">
    <location>
        <begin position="288"/>
        <end position="302"/>
    </location>
</feature>
<feature type="coiled-coil region" evidence="1">
    <location>
        <begin position="763"/>
        <end position="946"/>
    </location>
</feature>
<feature type="compositionally biased region" description="Polar residues" evidence="2">
    <location>
        <begin position="35"/>
        <end position="48"/>
    </location>
</feature>
<keyword evidence="6" id="KW-1185">Reference proteome</keyword>
<evidence type="ECO:0000256" key="3">
    <source>
        <dbReference type="SAM" id="Phobius"/>
    </source>
</evidence>
<keyword evidence="3" id="KW-0472">Membrane</keyword>
<keyword evidence="3" id="KW-0812">Transmembrane</keyword>
<evidence type="ECO:0000256" key="2">
    <source>
        <dbReference type="SAM" id="MobiDB-lite"/>
    </source>
</evidence>
<dbReference type="SUPFAM" id="SSF57997">
    <property type="entry name" value="Tropomyosin"/>
    <property type="match status" value="1"/>
</dbReference>
<comment type="caution">
    <text evidence="5">The sequence shown here is derived from an EMBL/GenBank/DDBJ whole genome shotgun (WGS) entry which is preliminary data.</text>
</comment>
<dbReference type="RefSeq" id="WP_102694703.1">
    <property type="nucleotide sequence ID" value="NZ_JAKNCL010000002.1"/>
</dbReference>
<name>A0A2N6RXJ2_9BIFI</name>
<feature type="region of interest" description="Disordered" evidence="2">
    <location>
        <begin position="32"/>
        <end position="308"/>
    </location>
</feature>
<protein>
    <submittedName>
        <fullName evidence="5">Uncharacterized protein</fullName>
    </submittedName>
</protein>
<reference evidence="5 6" key="1">
    <citation type="submission" date="2017-09" db="EMBL/GenBank/DDBJ databases">
        <title>Bacterial strain isolated from the female urinary microbiota.</title>
        <authorList>
            <person name="Thomas-White K."/>
            <person name="Kumar N."/>
            <person name="Forster S."/>
            <person name="Putonti C."/>
            <person name="Lawley T."/>
            <person name="Wolfe A.J."/>
        </authorList>
    </citation>
    <scope>NUCLEOTIDE SEQUENCE [LARGE SCALE GENOMIC DNA]</scope>
    <source>
        <strain evidence="5 6">UMB1686</strain>
    </source>
</reference>
<feature type="compositionally biased region" description="Low complexity" evidence="2">
    <location>
        <begin position="1223"/>
        <end position="1235"/>
    </location>
</feature>
<feature type="compositionally biased region" description="Pro residues" evidence="2">
    <location>
        <begin position="1109"/>
        <end position="1127"/>
    </location>
</feature>
<keyword evidence="3" id="KW-1133">Transmembrane helix</keyword>
<sequence length="1334" mass="143165">MNAKLAVAISLGASSLALFGMANVANAATVPPSNPQAGSNSPVVQNEESPAAKAQKEANQAIEDAKTQKEAINTEVNKAESAATDANTEATNANKEVTKAQKDLENKKEEVKTAEEEKGKADKELDKKKTAAENADKEVKATQAAFDKETENQKAAENKLKATQEEKGKAEGELNTEKEAVKAKETEHAQAGEKVKTEKGKLDTANTQLEQAKQNKKQAQEQATQLSSEADQKKQAQKEAEQKVKENTQQQENIQKQIDNLNAAGSGTTSAEVQDLEKKANEAKQAYDQANTTAAQEAQDAQKAADDIKTKHTALTNAEDELKNKNASYAGLLAKVTSAEGEAAKKAATYDAADKNAPKDDIPVEQKSDFYKFLQYVIDTESKKENKNTNLIEDAKRAQKVLKGETYVVPEKILEVKKTTKQTPTGTITETVKNILPGYTAYAPTWYNDLVKPGLGRVGSADSLENMKQAATYYKALDDYRQKDVPGMKTVKVRLTFIAESIVHSFYSAAIIGHAACHDTMGSKTPDELKTHAYNTNVAENVAWDADYNDYNPNRPKQDLKQCNTNNGHLSCTYEGNKKHNALDAWYGLEKQIYDKALKDGKWNGHEFTEDGLTALKDHRTDFGTYLGNHPNLALFKDDSNGETKNLFKNVVGHYTNFSANNNFASGFAKADNSHTETLGYEDIAVWHGGNEESSISIDEYNKLLNDYAGTVKSNTPSLSDEEAENLKKLNADANSANMAVFDAKYDALTAKHNMSNTDRSAVEALENKITEASKNFEKARAKATAANKAKEEAAKKATELKTAWTTANSAYEAAKQKAQAAAQQTSEERQKQINQLTTDLNGLKETAKTLKSEAQRAKTDAEAARTAADNKQAKVDSEFTKAVNEAQVRFDTATQAVKEANANKAKVDKELQAAKDKVTGLQQTIQTLETQIATESKKFEDAKSEVQAARAALQGAIRTQEQNKSALTAATTKAQKAAEKVETEKAAVEDAKKAVVEKIQLAQTAVANAQAKVQHAKEVAEAAKTKIETIQKNLKTKQVALAATIQDETSRGQLNSIFMSATGEFESFVQTLTGKVNTLQTTANKLSTSATTLAQHLKDVAPDSVVTPPAPTPEPPVPPAPKPPVVVPSHDGESGHGNTGNTGNTNNTGNTENAGNTGNSNVPFTPQAPHVSVPAVNVEQQSNEFASTTAENHVTQAVAKSEAGKSTKAERANAKNTKHANHTASANAAATSSAGVAQSKNAKDSKNAESKESAKEDSAKQETQDSNSNSSNQNSATNNTPSNESKNAQANGSAAKAQNGSNNTLTIGAVVAVVIAGIVAIGGGVTFARHRRM</sequence>
<gene>
    <name evidence="5" type="ORF">CJ216_01675</name>
</gene>
<feature type="compositionally biased region" description="Polar residues" evidence="2">
    <location>
        <begin position="1285"/>
        <end position="1301"/>
    </location>
</feature>
<feature type="compositionally biased region" description="Basic and acidic residues" evidence="2">
    <location>
        <begin position="230"/>
        <end position="246"/>
    </location>
</feature>
<feature type="compositionally biased region" description="Basic and acidic residues" evidence="2">
    <location>
        <begin position="1242"/>
        <end position="1264"/>
    </location>
</feature>
<feature type="region of interest" description="Disordered" evidence="2">
    <location>
        <begin position="1101"/>
        <end position="1170"/>
    </location>
</feature>
<feature type="compositionally biased region" description="Low complexity" evidence="2">
    <location>
        <begin position="79"/>
        <end position="95"/>
    </location>
</feature>
<feature type="compositionally biased region" description="Low complexity" evidence="2">
    <location>
        <begin position="1142"/>
        <end position="1162"/>
    </location>
</feature>
<dbReference type="PANTHER" id="PTHR45615:SF80">
    <property type="entry name" value="GRIP DOMAIN-CONTAINING PROTEIN"/>
    <property type="match status" value="1"/>
</dbReference>